<dbReference type="AlphaFoldDB" id="A0A101N0V1"/>
<feature type="signal peptide" evidence="1">
    <location>
        <begin position="1"/>
        <end position="21"/>
    </location>
</feature>
<dbReference type="Proteomes" id="UP000053039">
    <property type="component" value="Unassembled WGS sequence"/>
</dbReference>
<evidence type="ECO:0000313" key="2">
    <source>
        <dbReference type="EMBL" id="KUM84433.1"/>
    </source>
</evidence>
<proteinExistence type="predicted"/>
<evidence type="ECO:0008006" key="4">
    <source>
        <dbReference type="Google" id="ProtNLM"/>
    </source>
</evidence>
<reference evidence="2 3" key="1">
    <citation type="submission" date="2015-10" db="EMBL/GenBank/DDBJ databases">
        <title>Draft genome sequence of Streptomyces pseudovenezuelae DSM 40212, type strain for the species Streptomyces pseudovenezuelae.</title>
        <authorList>
            <person name="Ruckert C."/>
            <person name="Winkler A."/>
            <person name="Kalinowski J."/>
            <person name="Kampfer P."/>
            <person name="Glaeser S."/>
        </authorList>
    </citation>
    <scope>NUCLEOTIDE SEQUENCE [LARGE SCALE GENOMIC DNA]</scope>
    <source>
        <strain evidence="2 3">DSM 40212</strain>
    </source>
</reference>
<feature type="chain" id="PRO_5007100925" description="Secreted protein" evidence="1">
    <location>
        <begin position="22"/>
        <end position="155"/>
    </location>
</feature>
<accession>A0A101N0V1</accession>
<comment type="caution">
    <text evidence="2">The sequence shown here is derived from an EMBL/GenBank/DDBJ whole genome shotgun (WGS) entry which is preliminary data.</text>
</comment>
<sequence length="155" mass="16999">MQLRALTTTVAVFAAATLATAAGTSPAARPAPAPVTQTVQSRTAPPVLVDCLWHPYVRPTDFMLACGDGNSRLASLHWTRWDAASARAEGVNWVNDCKPYCAAGHFHAYPVAVRLDRARPWKKQPQVSHYSRITLTYPAARPKQFGPTVSYPLWD</sequence>
<dbReference type="RefSeq" id="WP_031050410.1">
    <property type="nucleotide sequence ID" value="NZ_KQ948150.1"/>
</dbReference>
<gene>
    <name evidence="2" type="ORF">AQI94_31670</name>
</gene>
<protein>
    <recommendedName>
        <fullName evidence="4">Secreted protein</fullName>
    </recommendedName>
</protein>
<organism evidence="2 3">
    <name type="scientific">Streptomyces pseudovenezuelae</name>
    <dbReference type="NCBI Taxonomy" id="67350"/>
    <lineage>
        <taxon>Bacteria</taxon>
        <taxon>Bacillati</taxon>
        <taxon>Actinomycetota</taxon>
        <taxon>Actinomycetes</taxon>
        <taxon>Kitasatosporales</taxon>
        <taxon>Streptomycetaceae</taxon>
        <taxon>Streptomyces</taxon>
        <taxon>Streptomyces aurantiacus group</taxon>
    </lineage>
</organism>
<evidence type="ECO:0000313" key="3">
    <source>
        <dbReference type="Proteomes" id="UP000053039"/>
    </source>
</evidence>
<evidence type="ECO:0000256" key="1">
    <source>
        <dbReference type="SAM" id="SignalP"/>
    </source>
</evidence>
<keyword evidence="1" id="KW-0732">Signal</keyword>
<name>A0A101N0V1_9ACTN</name>
<dbReference type="OrthoDB" id="5149662at2"/>
<dbReference type="EMBL" id="LMWM01000031">
    <property type="protein sequence ID" value="KUM84433.1"/>
    <property type="molecule type" value="Genomic_DNA"/>
</dbReference>